<organism evidence="2">
    <name type="scientific">Leptocylindrus danicus</name>
    <dbReference type="NCBI Taxonomy" id="163516"/>
    <lineage>
        <taxon>Eukaryota</taxon>
        <taxon>Sar</taxon>
        <taxon>Stramenopiles</taxon>
        <taxon>Ochrophyta</taxon>
        <taxon>Bacillariophyta</taxon>
        <taxon>Coscinodiscophyceae</taxon>
        <taxon>Chaetocerotophycidae</taxon>
        <taxon>Leptocylindrales</taxon>
        <taxon>Leptocylindraceae</taxon>
        <taxon>Leptocylindrus</taxon>
    </lineage>
</organism>
<proteinExistence type="predicted"/>
<gene>
    <name evidence="2" type="ORF">LDAN0321_LOCUS3677</name>
</gene>
<sequence length="482" mass="53642">MSNDEDNRITSEARAYKTKSMVEKSSQRESDSDEEEESTNKTVDYSQYQMIFNKSQASNIETNSPLNMSNDEDNRITSEARAYKTKSMVEESSQRTQLFGETSEGGKNRSVGLDGILEKQRGNAISGSSYMYTEIDHWESKSAMSDGYDATGNHEVSRSSSILPQTHDWAKGTQAKRSLPPSSNFDSEFLLGGESEKKGMGKENVDLLKIKDGSMCDASAISLEVRNESLIVDDDYSEDFIDEGDDRPNFSENVGVGENMPLIASFEANLPSFDKKSCLPPTATAEQYIPELEDDYSQNFDEDCEGTLQDLKHTNISREEEQEDDNISCDTGETAVDTRCRKNMDLSFEDNKDDGACCIDETNEIRRSSSPLYESKVHSNGSYCDAERQESEEVCVYTQTLSNHSPLDLQALEESTDSIRSNLAIVRKEEEEPTPQTSAENFSPRTMNACDISFATETASESFSATGFSPYLLKGRAANSKT</sequence>
<feature type="region of interest" description="Disordered" evidence="1">
    <location>
        <begin position="426"/>
        <end position="445"/>
    </location>
</feature>
<feature type="region of interest" description="Disordered" evidence="1">
    <location>
        <begin position="84"/>
        <end position="111"/>
    </location>
</feature>
<feature type="region of interest" description="Disordered" evidence="1">
    <location>
        <begin position="1"/>
        <end position="47"/>
    </location>
</feature>
<feature type="compositionally biased region" description="Polar residues" evidence="1">
    <location>
        <begin position="434"/>
        <end position="445"/>
    </location>
</feature>
<name>A0A7S2K0G5_9STRA</name>
<feature type="compositionally biased region" description="Basic and acidic residues" evidence="1">
    <location>
        <begin position="84"/>
        <end position="93"/>
    </location>
</feature>
<accession>A0A7S2K0G5</accession>
<dbReference type="AlphaFoldDB" id="A0A7S2K0G5"/>
<evidence type="ECO:0000256" key="1">
    <source>
        <dbReference type="SAM" id="MobiDB-lite"/>
    </source>
</evidence>
<evidence type="ECO:0000313" key="2">
    <source>
        <dbReference type="EMBL" id="CAD9562764.1"/>
    </source>
</evidence>
<protein>
    <submittedName>
        <fullName evidence="2">Uncharacterized protein</fullName>
    </submittedName>
</protein>
<reference evidence="2" key="1">
    <citation type="submission" date="2021-01" db="EMBL/GenBank/DDBJ databases">
        <authorList>
            <person name="Corre E."/>
            <person name="Pelletier E."/>
            <person name="Niang G."/>
            <person name="Scheremetjew M."/>
            <person name="Finn R."/>
            <person name="Kale V."/>
            <person name="Holt S."/>
            <person name="Cochrane G."/>
            <person name="Meng A."/>
            <person name="Brown T."/>
            <person name="Cohen L."/>
        </authorList>
    </citation>
    <scope>NUCLEOTIDE SEQUENCE</scope>
    <source>
        <strain evidence="2">B650</strain>
    </source>
</reference>
<dbReference type="EMBL" id="HBGY01005983">
    <property type="protein sequence ID" value="CAD9562764.1"/>
    <property type="molecule type" value="Transcribed_RNA"/>
</dbReference>
<feature type="compositionally biased region" description="Basic and acidic residues" evidence="1">
    <location>
        <begin position="1"/>
        <end position="30"/>
    </location>
</feature>